<keyword evidence="2 5" id="KW-0808">Transferase</keyword>
<accession>A0A017H356</accession>
<dbReference type="SUPFAM" id="SSF100950">
    <property type="entry name" value="NagB/RpiA/CoA transferase-like"/>
    <property type="match status" value="2"/>
</dbReference>
<evidence type="ECO:0000256" key="1">
    <source>
        <dbReference type="ARBA" id="ARBA00009632"/>
    </source>
</evidence>
<dbReference type="OrthoDB" id="9801795at2"/>
<sequence length="436" mass="48099">MSKNWREVYKDKIVTADEAVKQIKSGDRLIFSHACGEAQEITDALLRNKESYEKVEIIHLVPMGKGEYAQEENQKYFYHNSFFGGGSTRKAINGAYGDFTPSFFFEIPNLFRKNGKLPLDVAIIQVSAPDEHGYCSYGISCDYTKGAAENAKIVIAQVNKYMPRTLGENFIHLSAIDSIVEYDQPILQLNPPKIGEVEKKIGEYCAGLIQDGDTLQLGIGAIPDAVLTFLKEKKHLGIHSEMISDGVVDLILAGVIDNSQKTIHKNKCIVSFLMGSQKLYDYVHNNPGVELYPVDYVNHPFVIAQNDNMVSINSALQVDLMGQVNAESMGAKQFSGTGGQVDFVRGAAMSKGGRSIIAMPSTAAKGTISKIVMNLDVGATVTTSRNDVDYIITEYGIAELKGKTLRERAKALIAIAHPDFREQLTKQALEKFQRLE</sequence>
<dbReference type="InterPro" id="IPR037171">
    <property type="entry name" value="NagB/RpiA_transferase-like"/>
</dbReference>
<organism evidence="5 6">
    <name type="scientific">Fusobacterium necrophorum subsp. funduliforme B35</name>
    <dbReference type="NCBI Taxonomy" id="1226633"/>
    <lineage>
        <taxon>Bacteria</taxon>
        <taxon>Fusobacteriati</taxon>
        <taxon>Fusobacteriota</taxon>
        <taxon>Fusobacteriia</taxon>
        <taxon>Fusobacteriales</taxon>
        <taxon>Fusobacteriaceae</taxon>
        <taxon>Fusobacterium</taxon>
    </lineage>
</organism>
<dbReference type="InterPro" id="IPR003702">
    <property type="entry name" value="ActCoA_hydro_N"/>
</dbReference>
<protein>
    <submittedName>
        <fullName evidence="5">4-hydroxybutyrate CoA transferase</fullName>
    </submittedName>
</protein>
<dbReference type="GO" id="GO:0008775">
    <property type="term" value="F:acetate CoA-transferase activity"/>
    <property type="evidence" value="ECO:0007669"/>
    <property type="project" value="InterPro"/>
</dbReference>
<dbReference type="RefSeq" id="WP_027131886.1">
    <property type="nucleotide sequence ID" value="NZ_AOJP01000009.1"/>
</dbReference>
<feature type="domain" description="Acetyl-CoA hydrolase/transferase C-terminal" evidence="4">
    <location>
        <begin position="275"/>
        <end position="428"/>
    </location>
</feature>
<dbReference type="Pfam" id="PF13336">
    <property type="entry name" value="AcetylCoA_hyd_C"/>
    <property type="match status" value="1"/>
</dbReference>
<dbReference type="PATRIC" id="fig|1226633.4.peg.140"/>
<evidence type="ECO:0000259" key="4">
    <source>
        <dbReference type="Pfam" id="PF13336"/>
    </source>
</evidence>
<dbReference type="InterPro" id="IPR046433">
    <property type="entry name" value="ActCoA_hydro"/>
</dbReference>
<reference evidence="5 6" key="1">
    <citation type="submission" date="2013-08" db="EMBL/GenBank/DDBJ databases">
        <title>An opportunistic ruminal bacterium that causes liver abscesses in cattle.</title>
        <authorList>
            <person name="Benahmed F.H."/>
            <person name="Rasmussen M."/>
            <person name="Harbottle H."/>
            <person name="Soppet D."/>
            <person name="Nagaraja T.G."/>
            <person name="Davidson M."/>
        </authorList>
    </citation>
    <scope>NUCLEOTIDE SEQUENCE [LARGE SCALE GENOMIC DNA]</scope>
    <source>
        <strain evidence="5 6">B35</strain>
    </source>
</reference>
<dbReference type="Gene3D" id="3.40.1080.10">
    <property type="entry name" value="Glutaconate Coenzyme A-transferase"/>
    <property type="match status" value="1"/>
</dbReference>
<gene>
    <name evidence="5" type="ORF">C095_00730</name>
</gene>
<dbReference type="Proteomes" id="UP000031184">
    <property type="component" value="Unassembled WGS sequence"/>
</dbReference>
<comment type="caution">
    <text evidence="5">The sequence shown here is derived from an EMBL/GenBank/DDBJ whole genome shotgun (WGS) entry which is preliminary data.</text>
</comment>
<evidence type="ECO:0000256" key="2">
    <source>
        <dbReference type="ARBA" id="ARBA00022679"/>
    </source>
</evidence>
<dbReference type="PANTHER" id="PTHR21432">
    <property type="entry name" value="ACETYL-COA HYDROLASE-RELATED"/>
    <property type="match status" value="1"/>
</dbReference>
<dbReference type="PANTHER" id="PTHR21432:SF20">
    <property type="entry name" value="ACETYL-COA HYDROLASE"/>
    <property type="match status" value="1"/>
</dbReference>
<dbReference type="EMBL" id="AUZI01000007">
    <property type="protein sequence ID" value="KID50199.1"/>
    <property type="molecule type" value="Genomic_DNA"/>
</dbReference>
<evidence type="ECO:0000259" key="3">
    <source>
        <dbReference type="Pfam" id="PF02550"/>
    </source>
</evidence>
<name>A0A017H356_9FUSO</name>
<comment type="similarity">
    <text evidence="1">Belongs to the acetyl-CoA hydrolase/transferase family.</text>
</comment>
<dbReference type="Gene3D" id="3.40.1080.20">
    <property type="entry name" value="Acetyl-CoA hydrolase/transferase C-terminal domain"/>
    <property type="match status" value="1"/>
</dbReference>
<evidence type="ECO:0000313" key="5">
    <source>
        <dbReference type="EMBL" id="KID50199.1"/>
    </source>
</evidence>
<feature type="domain" description="Acetyl-CoA hydrolase/transferase N-terminal" evidence="3">
    <location>
        <begin position="7"/>
        <end position="186"/>
    </location>
</feature>
<dbReference type="AlphaFoldDB" id="A0A017H356"/>
<dbReference type="InterPro" id="IPR026888">
    <property type="entry name" value="AcetylCoA_hyd_C"/>
</dbReference>
<proteinExistence type="inferred from homology"/>
<evidence type="ECO:0000313" key="6">
    <source>
        <dbReference type="Proteomes" id="UP000031184"/>
    </source>
</evidence>
<dbReference type="Gene3D" id="3.30.750.70">
    <property type="entry name" value="4-hydroxybutyrate coenzyme like domains"/>
    <property type="match status" value="1"/>
</dbReference>
<dbReference type="InterPro" id="IPR038460">
    <property type="entry name" value="AcetylCoA_hyd_C_sf"/>
</dbReference>
<dbReference type="GO" id="GO:0006083">
    <property type="term" value="P:acetate metabolic process"/>
    <property type="evidence" value="ECO:0007669"/>
    <property type="project" value="InterPro"/>
</dbReference>
<dbReference type="Pfam" id="PF02550">
    <property type="entry name" value="AcetylCoA_hydro"/>
    <property type="match status" value="1"/>
</dbReference>